<evidence type="ECO:0000256" key="1">
    <source>
        <dbReference type="SAM" id="MobiDB-lite"/>
    </source>
</evidence>
<protein>
    <recommendedName>
        <fullName evidence="2">Hemerythrin-like domain-containing protein</fullName>
    </recommendedName>
</protein>
<dbReference type="Pfam" id="PF01814">
    <property type="entry name" value="Hemerythrin"/>
    <property type="match status" value="1"/>
</dbReference>
<sequence length="335" mass="36296">MLASRLFTPGLLRTAAGTTRTATTRMPAAVGATVASTKQSRALSTNKPIDELILDDHREIFALWRDFQSSLSASSSSSHNQSSPGTSHQQLAAHHGAAGASAANKPKGKAGSSTSPQSSTLSYGGGPQFTTGEENTRPVDTEFAARKIQGTNDKNDGDGAEGASMKSVHERTKIANSLFRAIVIHSVAEEVVVYPELRAIRGDSVVDQLLADQQQVENELFELDNMPVTHPDFVPRLTKIMHALELHTADEEKVEMPELRARLNDEWLVSLGTRFQAIKQLVPTRPHPSAPTQPTLEALVGMMTAPLDYLRDRLGGREFVKPSSEAIKEETKVRG</sequence>
<dbReference type="Proteomes" id="UP000193411">
    <property type="component" value="Unassembled WGS sequence"/>
</dbReference>
<dbReference type="EMBL" id="MCFL01000025">
    <property type="protein sequence ID" value="ORZ34898.1"/>
    <property type="molecule type" value="Genomic_DNA"/>
</dbReference>
<feature type="compositionally biased region" description="Low complexity" evidence="1">
    <location>
        <begin position="72"/>
        <end position="122"/>
    </location>
</feature>
<proteinExistence type="predicted"/>
<organism evidence="3 4">
    <name type="scientific">Catenaria anguillulae PL171</name>
    <dbReference type="NCBI Taxonomy" id="765915"/>
    <lineage>
        <taxon>Eukaryota</taxon>
        <taxon>Fungi</taxon>
        <taxon>Fungi incertae sedis</taxon>
        <taxon>Blastocladiomycota</taxon>
        <taxon>Blastocladiomycetes</taxon>
        <taxon>Blastocladiales</taxon>
        <taxon>Catenariaceae</taxon>
        <taxon>Catenaria</taxon>
    </lineage>
</organism>
<dbReference type="PANTHER" id="PTHR35585:SF1">
    <property type="entry name" value="HHE DOMAIN PROTEIN (AFU_ORTHOLOGUE AFUA_4G00730)"/>
    <property type="match status" value="1"/>
</dbReference>
<feature type="domain" description="Hemerythrin-like" evidence="2">
    <location>
        <begin position="161"/>
        <end position="258"/>
    </location>
</feature>
<dbReference type="PANTHER" id="PTHR35585">
    <property type="entry name" value="HHE DOMAIN PROTEIN (AFU_ORTHOLOGUE AFUA_4G00730)"/>
    <property type="match status" value="1"/>
</dbReference>
<reference evidence="3 4" key="1">
    <citation type="submission" date="2016-07" db="EMBL/GenBank/DDBJ databases">
        <title>Pervasive Adenine N6-methylation of Active Genes in Fungi.</title>
        <authorList>
            <consortium name="DOE Joint Genome Institute"/>
            <person name="Mondo S.J."/>
            <person name="Dannebaum R.O."/>
            <person name="Kuo R.C."/>
            <person name="Labutti K."/>
            <person name="Haridas S."/>
            <person name="Kuo A."/>
            <person name="Salamov A."/>
            <person name="Ahrendt S.R."/>
            <person name="Lipzen A."/>
            <person name="Sullivan W."/>
            <person name="Andreopoulos W.B."/>
            <person name="Clum A."/>
            <person name="Lindquist E."/>
            <person name="Daum C."/>
            <person name="Ramamoorthy G.K."/>
            <person name="Gryganskyi A."/>
            <person name="Culley D."/>
            <person name="Magnuson J.K."/>
            <person name="James T.Y."/>
            <person name="O'Malley M.A."/>
            <person name="Stajich J.E."/>
            <person name="Spatafora J.W."/>
            <person name="Visel A."/>
            <person name="Grigoriev I.V."/>
        </authorList>
    </citation>
    <scope>NUCLEOTIDE SEQUENCE [LARGE SCALE GENOMIC DNA]</scope>
    <source>
        <strain evidence="3 4">PL171</strain>
    </source>
</reference>
<dbReference type="InterPro" id="IPR012312">
    <property type="entry name" value="Hemerythrin-like"/>
</dbReference>
<evidence type="ECO:0000313" key="4">
    <source>
        <dbReference type="Proteomes" id="UP000193411"/>
    </source>
</evidence>
<dbReference type="AlphaFoldDB" id="A0A1Y2HJV8"/>
<dbReference type="STRING" id="765915.A0A1Y2HJV8"/>
<keyword evidence="4" id="KW-1185">Reference proteome</keyword>
<feature type="region of interest" description="Disordered" evidence="1">
    <location>
        <begin position="72"/>
        <end position="138"/>
    </location>
</feature>
<dbReference type="OrthoDB" id="9983919at2759"/>
<comment type="caution">
    <text evidence="3">The sequence shown here is derived from an EMBL/GenBank/DDBJ whole genome shotgun (WGS) entry which is preliminary data.</text>
</comment>
<gene>
    <name evidence="3" type="ORF">BCR44DRAFT_1435365</name>
</gene>
<dbReference type="Gene3D" id="1.20.120.520">
    <property type="entry name" value="nmb1532 protein domain like"/>
    <property type="match status" value="1"/>
</dbReference>
<evidence type="ECO:0000313" key="3">
    <source>
        <dbReference type="EMBL" id="ORZ34898.1"/>
    </source>
</evidence>
<name>A0A1Y2HJV8_9FUNG</name>
<evidence type="ECO:0000259" key="2">
    <source>
        <dbReference type="Pfam" id="PF01814"/>
    </source>
</evidence>
<accession>A0A1Y2HJV8</accession>